<name>A0A919T688_9ACTN</name>
<accession>A0A919T688</accession>
<organism evidence="6 7">
    <name type="scientific">Paractinoplanes toevensis</name>
    <dbReference type="NCBI Taxonomy" id="571911"/>
    <lineage>
        <taxon>Bacteria</taxon>
        <taxon>Bacillati</taxon>
        <taxon>Actinomycetota</taxon>
        <taxon>Actinomycetes</taxon>
        <taxon>Micromonosporales</taxon>
        <taxon>Micromonosporaceae</taxon>
        <taxon>Paractinoplanes</taxon>
    </lineage>
</organism>
<keyword evidence="7" id="KW-1185">Reference proteome</keyword>
<gene>
    <name evidence="6" type="ORF">Ato02nite_004380</name>
</gene>
<dbReference type="Pfam" id="PF04140">
    <property type="entry name" value="ICMT"/>
    <property type="match status" value="1"/>
</dbReference>
<dbReference type="Proteomes" id="UP000677082">
    <property type="component" value="Unassembled WGS sequence"/>
</dbReference>
<dbReference type="InterPro" id="IPR007269">
    <property type="entry name" value="ICMT_MeTrfase"/>
</dbReference>
<keyword evidence="3 5" id="KW-1133">Transmembrane helix</keyword>
<dbReference type="AlphaFoldDB" id="A0A919T688"/>
<comment type="caution">
    <text evidence="6">The sequence shown here is derived from an EMBL/GenBank/DDBJ whole genome shotgun (WGS) entry which is preliminary data.</text>
</comment>
<evidence type="ECO:0000256" key="1">
    <source>
        <dbReference type="ARBA" id="ARBA00004141"/>
    </source>
</evidence>
<keyword evidence="2 5" id="KW-0812">Transmembrane</keyword>
<comment type="subcellular location">
    <subcellularLocation>
        <location evidence="1">Membrane</location>
        <topology evidence="1">Multi-pass membrane protein</topology>
    </subcellularLocation>
</comment>
<feature type="transmembrane region" description="Helical" evidence="5">
    <location>
        <begin position="131"/>
        <end position="161"/>
    </location>
</feature>
<dbReference type="PANTHER" id="PTHR43847:SF1">
    <property type="entry name" value="BLL3993 PROTEIN"/>
    <property type="match status" value="1"/>
</dbReference>
<evidence type="ECO:0000256" key="5">
    <source>
        <dbReference type="SAM" id="Phobius"/>
    </source>
</evidence>
<evidence type="ECO:0008006" key="8">
    <source>
        <dbReference type="Google" id="ProtNLM"/>
    </source>
</evidence>
<dbReference type="PANTHER" id="PTHR43847">
    <property type="entry name" value="BLL3993 PROTEIN"/>
    <property type="match status" value="1"/>
</dbReference>
<protein>
    <recommendedName>
        <fullName evidence="8">Isoprenylcysteine carboxylmethyltransferase family protein</fullName>
    </recommendedName>
</protein>
<dbReference type="EMBL" id="BOQN01000005">
    <property type="protein sequence ID" value="GIM88645.1"/>
    <property type="molecule type" value="Genomic_DNA"/>
</dbReference>
<dbReference type="Gene3D" id="1.20.120.1630">
    <property type="match status" value="1"/>
</dbReference>
<feature type="transmembrane region" description="Helical" evidence="5">
    <location>
        <begin position="76"/>
        <end position="94"/>
    </location>
</feature>
<dbReference type="GO" id="GO:0004671">
    <property type="term" value="F:protein C-terminal S-isoprenylcysteine carboxyl O-methyltransferase activity"/>
    <property type="evidence" value="ECO:0007669"/>
    <property type="project" value="InterPro"/>
</dbReference>
<evidence type="ECO:0000313" key="6">
    <source>
        <dbReference type="EMBL" id="GIM88645.1"/>
    </source>
</evidence>
<dbReference type="InterPro" id="IPR052527">
    <property type="entry name" value="Metal_cation-efflux_comp"/>
</dbReference>
<proteinExistence type="predicted"/>
<evidence type="ECO:0000313" key="7">
    <source>
        <dbReference type="Proteomes" id="UP000677082"/>
    </source>
</evidence>
<dbReference type="GO" id="GO:0016020">
    <property type="term" value="C:membrane"/>
    <property type="evidence" value="ECO:0007669"/>
    <property type="project" value="UniProtKB-SubCell"/>
</dbReference>
<evidence type="ECO:0000256" key="2">
    <source>
        <dbReference type="ARBA" id="ARBA00022692"/>
    </source>
</evidence>
<evidence type="ECO:0000256" key="4">
    <source>
        <dbReference type="ARBA" id="ARBA00023136"/>
    </source>
</evidence>
<feature type="transmembrane region" description="Helical" evidence="5">
    <location>
        <begin position="45"/>
        <end position="64"/>
    </location>
</feature>
<sequence length="193" mass="20742">MPYEQLSSPARTAFVVAAAAFAAGELVQAFRLRRGAASADLPAEIAFRLLFFAAILMLPIGRAVSPGAVIGGGGPVFTLGLTVGLLGLLLRWWSFATLGSYFTVVVKTSEDQTVVDRGPYRVLRHPSYTGLLLALAGAGVMWGNWLSAAGAVTLTLVALLYRLRIEERALTAALGDRYREFAATRARLIPYIW</sequence>
<reference evidence="6 7" key="1">
    <citation type="submission" date="2021-03" db="EMBL/GenBank/DDBJ databases">
        <title>Whole genome shotgun sequence of Actinoplanes toevensis NBRC 105298.</title>
        <authorList>
            <person name="Komaki H."/>
            <person name="Tamura T."/>
        </authorList>
    </citation>
    <scope>NUCLEOTIDE SEQUENCE [LARGE SCALE GENOMIC DNA]</scope>
    <source>
        <strain evidence="6 7">NBRC 105298</strain>
    </source>
</reference>
<evidence type="ECO:0000256" key="3">
    <source>
        <dbReference type="ARBA" id="ARBA00022989"/>
    </source>
</evidence>
<keyword evidence="4 5" id="KW-0472">Membrane</keyword>